<reference evidence="5 6" key="1">
    <citation type="journal article" date="2013" name="ISME J.">
        <title>A metabolic model for members of the genus Tetrasphaera involved in enhanced biological phosphorus removal.</title>
        <authorList>
            <person name="Kristiansen R."/>
            <person name="Nguyen H.T.T."/>
            <person name="Saunders A.M."/>
            <person name="Nielsen J.L."/>
            <person name="Wimmer R."/>
            <person name="Le V.Q."/>
            <person name="McIlroy S.J."/>
            <person name="Petrovski S."/>
            <person name="Seviour R.J."/>
            <person name="Calteau A."/>
            <person name="Nielsen K.L."/>
            <person name="Nielsen P.H."/>
        </authorList>
    </citation>
    <scope>NUCLEOTIDE SEQUENCE [LARGE SCALE GENOMIC DNA]</scope>
    <source>
        <strain evidence="5 6">T1-X7</strain>
    </source>
</reference>
<keyword evidence="3" id="KW-0460">Magnesium</keyword>
<keyword evidence="2" id="KW-0479">Metal-binding</keyword>
<comment type="caution">
    <text evidence="5">The sequence shown here is derived from an EMBL/GenBank/DDBJ whole genome shotgun (WGS) entry which is preliminary data.</text>
</comment>
<dbReference type="InterPro" id="IPR046945">
    <property type="entry name" value="RHMD-like"/>
</dbReference>
<dbReference type="InterPro" id="IPR013342">
    <property type="entry name" value="Mandelate_racemase_C"/>
</dbReference>
<protein>
    <submittedName>
        <fullName evidence="5">Putative mandalate racemase</fullName>
        <ecNumber evidence="5">5.1.2.2</ecNumber>
    </submittedName>
</protein>
<dbReference type="STRING" id="1194083.BN12_4160009"/>
<dbReference type="RefSeq" id="WP_235432513.1">
    <property type="nucleotide sequence ID" value="NZ_HF570958.1"/>
</dbReference>
<dbReference type="EC" id="5.1.2.2" evidence="5"/>
<dbReference type="PANTHER" id="PTHR13794:SF58">
    <property type="entry name" value="MITOCHONDRIAL ENOLASE SUPERFAMILY MEMBER 1"/>
    <property type="match status" value="1"/>
</dbReference>
<dbReference type="GO" id="GO:0016052">
    <property type="term" value="P:carbohydrate catabolic process"/>
    <property type="evidence" value="ECO:0007669"/>
    <property type="project" value="TreeGrafter"/>
</dbReference>
<dbReference type="InterPro" id="IPR013341">
    <property type="entry name" value="Mandelate_racemase_N_dom"/>
</dbReference>
<gene>
    <name evidence="5" type="ORF">BN12_4160009</name>
</gene>
<evidence type="ECO:0000259" key="4">
    <source>
        <dbReference type="SMART" id="SM00922"/>
    </source>
</evidence>
<keyword evidence="5" id="KW-0413">Isomerase</keyword>
<proteinExistence type="predicted"/>
<evidence type="ECO:0000256" key="2">
    <source>
        <dbReference type="ARBA" id="ARBA00022723"/>
    </source>
</evidence>
<organism evidence="5 6">
    <name type="scientific">Nostocoides japonicum T1-X7</name>
    <dbReference type="NCBI Taxonomy" id="1194083"/>
    <lineage>
        <taxon>Bacteria</taxon>
        <taxon>Bacillati</taxon>
        <taxon>Actinomycetota</taxon>
        <taxon>Actinomycetes</taxon>
        <taxon>Micrococcales</taxon>
        <taxon>Intrasporangiaceae</taxon>
        <taxon>Nostocoides</taxon>
    </lineage>
</organism>
<dbReference type="InterPro" id="IPR029065">
    <property type="entry name" value="Enolase_C-like"/>
</dbReference>
<evidence type="ECO:0000256" key="3">
    <source>
        <dbReference type="ARBA" id="ARBA00022842"/>
    </source>
</evidence>
<feature type="domain" description="Mandelate racemase/muconate lactonizing enzyme C-terminal" evidence="4">
    <location>
        <begin position="153"/>
        <end position="253"/>
    </location>
</feature>
<name>A0A077M2Q0_9MICO</name>
<evidence type="ECO:0000256" key="1">
    <source>
        <dbReference type="ARBA" id="ARBA00001946"/>
    </source>
</evidence>
<comment type="cofactor">
    <cofactor evidence="1">
        <name>Mg(2+)</name>
        <dbReference type="ChEBI" id="CHEBI:18420"/>
    </cofactor>
</comment>
<dbReference type="InterPro" id="IPR036849">
    <property type="entry name" value="Enolase-like_C_sf"/>
</dbReference>
<dbReference type="SUPFAM" id="SSF54826">
    <property type="entry name" value="Enolase N-terminal domain-like"/>
    <property type="match status" value="1"/>
</dbReference>
<dbReference type="AlphaFoldDB" id="A0A077M2Q0"/>
<keyword evidence="6" id="KW-1185">Reference proteome</keyword>
<dbReference type="Pfam" id="PF13378">
    <property type="entry name" value="MR_MLE_C"/>
    <property type="match status" value="1"/>
</dbReference>
<dbReference type="SUPFAM" id="SSF51604">
    <property type="entry name" value="Enolase C-terminal domain-like"/>
    <property type="match status" value="1"/>
</dbReference>
<dbReference type="SFLD" id="SFLDS00001">
    <property type="entry name" value="Enolase"/>
    <property type="match status" value="1"/>
</dbReference>
<sequence>MSTGPASPPTTAGPRVEHAEATAYTIPTEGPEADGTMSWDATTIVVVTVRSAGLVGTGWTYGSPALAALIDGALLPVLRDREVLAGSATWEAMARALRNIGRPGAASMALSAVDNALWDLRARLLGQPIHRVLGGEDGRVRVYGSGGFTTEDEDRLAAELAAWEAAGLSAVKIKIAESWGTNVPRDLRRVRQVRESVGPDVEVMVDANGGYTVKQALRVGRRLEELAVTWFEEPVSSDDLPGLRLLREHLDLDVAAGEYCDGVDYAARMCAARAVDCLQVDVTRCGGITELLRIAAVAAAHHLEISGHCAPYEHVGVLAALPNARHLEFFRDHARIEQLLFTGWSPVAGGTLGAGDSPGHGLTFDPVAAEPYRVAP</sequence>
<evidence type="ECO:0000313" key="5">
    <source>
        <dbReference type="EMBL" id="CCH79332.1"/>
    </source>
</evidence>
<evidence type="ECO:0000313" key="6">
    <source>
        <dbReference type="Proteomes" id="UP000035721"/>
    </source>
</evidence>
<dbReference type="Proteomes" id="UP000035721">
    <property type="component" value="Unassembled WGS sequence"/>
</dbReference>
<dbReference type="GO" id="GO:0018838">
    <property type="term" value="F:mandelate racemase activity"/>
    <property type="evidence" value="ECO:0007669"/>
    <property type="project" value="UniProtKB-EC"/>
</dbReference>
<dbReference type="InterPro" id="IPR029017">
    <property type="entry name" value="Enolase-like_N"/>
</dbReference>
<dbReference type="SFLD" id="SFLDG00179">
    <property type="entry name" value="mandelate_racemase"/>
    <property type="match status" value="1"/>
</dbReference>
<dbReference type="Gene3D" id="3.30.390.10">
    <property type="entry name" value="Enolase-like, N-terminal domain"/>
    <property type="match status" value="1"/>
</dbReference>
<dbReference type="Pfam" id="PF02746">
    <property type="entry name" value="MR_MLE_N"/>
    <property type="match status" value="1"/>
</dbReference>
<dbReference type="SMART" id="SM00922">
    <property type="entry name" value="MR_MLE"/>
    <property type="match status" value="1"/>
</dbReference>
<dbReference type="GO" id="GO:0016836">
    <property type="term" value="F:hydro-lyase activity"/>
    <property type="evidence" value="ECO:0007669"/>
    <property type="project" value="TreeGrafter"/>
</dbReference>
<dbReference type="EMBL" id="CAJB01000353">
    <property type="protein sequence ID" value="CCH79332.1"/>
    <property type="molecule type" value="Genomic_DNA"/>
</dbReference>
<dbReference type="PANTHER" id="PTHR13794">
    <property type="entry name" value="ENOLASE SUPERFAMILY, MANDELATE RACEMASE"/>
    <property type="match status" value="1"/>
</dbReference>
<accession>A0A077M2Q0</accession>
<dbReference type="Gene3D" id="3.20.20.120">
    <property type="entry name" value="Enolase-like C-terminal domain"/>
    <property type="match status" value="1"/>
</dbReference>
<dbReference type="GO" id="GO:0000287">
    <property type="term" value="F:magnesium ion binding"/>
    <property type="evidence" value="ECO:0007669"/>
    <property type="project" value="TreeGrafter"/>
</dbReference>